<feature type="domain" description="Helicase ATP-binding" evidence="13">
    <location>
        <begin position="25"/>
        <end position="194"/>
    </location>
</feature>
<organism evidence="15 16">
    <name type="scientific">Phascolarctobacterium faecium</name>
    <dbReference type="NCBI Taxonomy" id="33025"/>
    <lineage>
        <taxon>Bacteria</taxon>
        <taxon>Bacillati</taxon>
        <taxon>Bacillota</taxon>
        <taxon>Negativicutes</taxon>
        <taxon>Acidaminococcales</taxon>
        <taxon>Acidaminococcaceae</taxon>
        <taxon>Phascolarctobacterium</taxon>
    </lineage>
</organism>
<dbReference type="InterPro" id="IPR014001">
    <property type="entry name" value="Helicase_ATP-bd"/>
</dbReference>
<gene>
    <name evidence="15" type="ORF">GMD11_01695</name>
</gene>
<proteinExistence type="inferred from homology"/>
<dbReference type="PANTHER" id="PTHR13710:SF105">
    <property type="entry name" value="ATP-DEPENDENT DNA HELICASE Q1"/>
    <property type="match status" value="1"/>
</dbReference>
<dbReference type="GO" id="GO:0005524">
    <property type="term" value="F:ATP binding"/>
    <property type="evidence" value="ECO:0007669"/>
    <property type="project" value="UniProtKB-KW"/>
</dbReference>
<evidence type="ECO:0000256" key="7">
    <source>
        <dbReference type="ARBA" id="ARBA00023125"/>
    </source>
</evidence>
<evidence type="ECO:0000256" key="8">
    <source>
        <dbReference type="ARBA" id="ARBA00023235"/>
    </source>
</evidence>
<evidence type="ECO:0000256" key="11">
    <source>
        <dbReference type="ARBA" id="ARBA00044535"/>
    </source>
</evidence>
<evidence type="ECO:0000259" key="13">
    <source>
        <dbReference type="PROSITE" id="PS51192"/>
    </source>
</evidence>
<dbReference type="GO" id="GO:0030894">
    <property type="term" value="C:replisome"/>
    <property type="evidence" value="ECO:0007669"/>
    <property type="project" value="TreeGrafter"/>
</dbReference>
<keyword evidence="5 15" id="KW-0347">Helicase</keyword>
<evidence type="ECO:0000256" key="4">
    <source>
        <dbReference type="ARBA" id="ARBA00022801"/>
    </source>
</evidence>
<dbReference type="AlphaFoldDB" id="A0A7X2XEE4"/>
<evidence type="ECO:0000256" key="6">
    <source>
        <dbReference type="ARBA" id="ARBA00022840"/>
    </source>
</evidence>
<keyword evidence="6" id="KW-0067">ATP-binding</keyword>
<feature type="domain" description="Helicase C-terminal" evidence="14">
    <location>
        <begin position="215"/>
        <end position="365"/>
    </location>
</feature>
<dbReference type="Gene3D" id="3.40.50.300">
    <property type="entry name" value="P-loop containing nucleotide triphosphate hydrolases"/>
    <property type="match status" value="2"/>
</dbReference>
<evidence type="ECO:0000259" key="14">
    <source>
        <dbReference type="PROSITE" id="PS51194"/>
    </source>
</evidence>
<dbReference type="GO" id="GO:0005737">
    <property type="term" value="C:cytoplasm"/>
    <property type="evidence" value="ECO:0007669"/>
    <property type="project" value="TreeGrafter"/>
</dbReference>
<dbReference type="GO" id="GO:0006310">
    <property type="term" value="P:DNA recombination"/>
    <property type="evidence" value="ECO:0007669"/>
    <property type="project" value="InterPro"/>
</dbReference>
<evidence type="ECO:0000256" key="5">
    <source>
        <dbReference type="ARBA" id="ARBA00022806"/>
    </source>
</evidence>
<dbReference type="PROSITE" id="PS51194">
    <property type="entry name" value="HELICASE_CTER"/>
    <property type="match status" value="1"/>
</dbReference>
<evidence type="ECO:0000256" key="10">
    <source>
        <dbReference type="ARBA" id="ARBA00034808"/>
    </source>
</evidence>
<dbReference type="Pfam" id="PF00270">
    <property type="entry name" value="DEAD"/>
    <property type="match status" value="1"/>
</dbReference>
<accession>A0A7X2XEE4</accession>
<dbReference type="SUPFAM" id="SSF52540">
    <property type="entry name" value="P-loop containing nucleoside triphosphate hydrolases"/>
    <property type="match status" value="1"/>
</dbReference>
<dbReference type="GO" id="GO:0043590">
    <property type="term" value="C:bacterial nucleoid"/>
    <property type="evidence" value="ECO:0007669"/>
    <property type="project" value="TreeGrafter"/>
</dbReference>
<evidence type="ECO:0000256" key="1">
    <source>
        <dbReference type="ARBA" id="ARBA00005446"/>
    </source>
</evidence>
<dbReference type="PROSITE" id="PS51192">
    <property type="entry name" value="HELICASE_ATP_BIND_1"/>
    <property type="match status" value="1"/>
</dbReference>
<keyword evidence="7" id="KW-0238">DNA-binding</keyword>
<dbReference type="InterPro" id="IPR004589">
    <property type="entry name" value="DNA_helicase_ATP-dep_RecQ"/>
</dbReference>
<dbReference type="GO" id="GO:0009378">
    <property type="term" value="F:four-way junction helicase activity"/>
    <property type="evidence" value="ECO:0007669"/>
    <property type="project" value="TreeGrafter"/>
</dbReference>
<dbReference type="SMART" id="SM00487">
    <property type="entry name" value="DEXDc"/>
    <property type="match status" value="1"/>
</dbReference>
<dbReference type="EC" id="5.6.2.4" evidence="10"/>
<evidence type="ECO:0000313" key="16">
    <source>
        <dbReference type="Proteomes" id="UP000484547"/>
    </source>
</evidence>
<keyword evidence="3" id="KW-0547">Nucleotide-binding</keyword>
<dbReference type="GO" id="GO:0046872">
    <property type="term" value="F:metal ion binding"/>
    <property type="evidence" value="ECO:0007669"/>
    <property type="project" value="UniProtKB-KW"/>
</dbReference>
<keyword evidence="8" id="KW-0413">Isomerase</keyword>
<keyword evidence="2" id="KW-0479">Metal-binding</keyword>
<dbReference type="OrthoDB" id="9763310at2"/>
<reference evidence="15 16" key="1">
    <citation type="journal article" date="2019" name="Nat. Med.">
        <title>A library of human gut bacterial isolates paired with longitudinal multiomics data enables mechanistic microbiome research.</title>
        <authorList>
            <person name="Poyet M."/>
            <person name="Groussin M."/>
            <person name="Gibbons S.M."/>
            <person name="Avila-Pacheco J."/>
            <person name="Jiang X."/>
            <person name="Kearney S.M."/>
            <person name="Perrotta A.R."/>
            <person name="Berdy B."/>
            <person name="Zhao S."/>
            <person name="Lieberman T.D."/>
            <person name="Swanson P.K."/>
            <person name="Smith M."/>
            <person name="Roesemann S."/>
            <person name="Alexander J.E."/>
            <person name="Rich S.A."/>
            <person name="Livny J."/>
            <person name="Vlamakis H."/>
            <person name="Clish C."/>
            <person name="Bullock K."/>
            <person name="Deik A."/>
            <person name="Scott J."/>
            <person name="Pierce K.A."/>
            <person name="Xavier R.J."/>
            <person name="Alm E.J."/>
        </authorList>
    </citation>
    <scope>NUCLEOTIDE SEQUENCE [LARGE SCALE GENOMIC DNA]</scope>
    <source>
        <strain evidence="15 16">BIOML-A13</strain>
    </source>
</reference>
<evidence type="ECO:0000256" key="12">
    <source>
        <dbReference type="ARBA" id="ARBA00044550"/>
    </source>
</evidence>
<dbReference type="GO" id="GO:0006281">
    <property type="term" value="P:DNA repair"/>
    <property type="evidence" value="ECO:0007669"/>
    <property type="project" value="TreeGrafter"/>
</dbReference>
<comment type="catalytic activity">
    <reaction evidence="9">
        <text>Couples ATP hydrolysis with the unwinding of duplex DNA by translocating in the 3'-5' direction.</text>
        <dbReference type="EC" id="5.6.2.4"/>
    </reaction>
</comment>
<dbReference type="InterPro" id="IPR001650">
    <property type="entry name" value="Helicase_C-like"/>
</dbReference>
<dbReference type="GO" id="GO:0043138">
    <property type="term" value="F:3'-5' DNA helicase activity"/>
    <property type="evidence" value="ECO:0007669"/>
    <property type="project" value="UniProtKB-EC"/>
</dbReference>
<keyword evidence="4 15" id="KW-0378">Hydrolase</keyword>
<protein>
    <recommendedName>
        <fullName evidence="11">ATP-dependent DNA helicase RecQ</fullName>
        <ecNumber evidence="10">5.6.2.4</ecNumber>
    </recommendedName>
    <alternativeName>
        <fullName evidence="12">DNA 3'-5' helicase RecQ</fullName>
    </alternativeName>
</protein>
<comment type="similarity">
    <text evidence="1">Belongs to the helicase family. RecQ subfamily.</text>
</comment>
<evidence type="ECO:0000256" key="2">
    <source>
        <dbReference type="ARBA" id="ARBA00022723"/>
    </source>
</evidence>
<dbReference type="SMART" id="SM00490">
    <property type="entry name" value="HELICc"/>
    <property type="match status" value="1"/>
</dbReference>
<dbReference type="Pfam" id="PF16124">
    <property type="entry name" value="RecQ_Zn_bind"/>
    <property type="match status" value="1"/>
</dbReference>
<dbReference type="InterPro" id="IPR032284">
    <property type="entry name" value="RecQ_Zn-bd"/>
</dbReference>
<dbReference type="EMBL" id="WNBM01000001">
    <property type="protein sequence ID" value="MTT74982.1"/>
    <property type="molecule type" value="Genomic_DNA"/>
</dbReference>
<dbReference type="InterPro" id="IPR027417">
    <property type="entry name" value="P-loop_NTPase"/>
</dbReference>
<dbReference type="GO" id="GO:0003677">
    <property type="term" value="F:DNA binding"/>
    <property type="evidence" value="ECO:0007669"/>
    <property type="project" value="UniProtKB-KW"/>
</dbReference>
<dbReference type="Pfam" id="PF00271">
    <property type="entry name" value="Helicase_C"/>
    <property type="match status" value="1"/>
</dbReference>
<dbReference type="InterPro" id="IPR011545">
    <property type="entry name" value="DEAD/DEAH_box_helicase_dom"/>
</dbReference>
<evidence type="ECO:0000256" key="3">
    <source>
        <dbReference type="ARBA" id="ARBA00022741"/>
    </source>
</evidence>
<dbReference type="FunFam" id="3.40.50.300:FF:001389">
    <property type="entry name" value="ATP-dependent DNA helicase RecQ"/>
    <property type="match status" value="1"/>
</dbReference>
<evidence type="ECO:0000313" key="15">
    <source>
        <dbReference type="EMBL" id="MTT74982.1"/>
    </source>
</evidence>
<comment type="caution">
    <text evidence="15">The sequence shown here is derived from an EMBL/GenBank/DDBJ whole genome shotgun (WGS) entry which is preliminary data.</text>
</comment>
<dbReference type="RefSeq" id="WP_155163509.1">
    <property type="nucleotide sequence ID" value="NZ_WNBG01000001.1"/>
</dbReference>
<evidence type="ECO:0000256" key="9">
    <source>
        <dbReference type="ARBA" id="ARBA00034617"/>
    </source>
</evidence>
<dbReference type="Proteomes" id="UP000484547">
    <property type="component" value="Unassembled WGS sequence"/>
</dbReference>
<dbReference type="GO" id="GO:0016787">
    <property type="term" value="F:hydrolase activity"/>
    <property type="evidence" value="ECO:0007669"/>
    <property type="project" value="UniProtKB-KW"/>
</dbReference>
<dbReference type="CDD" id="cd17920">
    <property type="entry name" value="DEXHc_RecQ"/>
    <property type="match status" value="1"/>
</dbReference>
<dbReference type="NCBIfam" id="TIGR00614">
    <property type="entry name" value="recQ_fam"/>
    <property type="match status" value="1"/>
</dbReference>
<sequence>MQTKEMILQKYFGYSEFRSGQSELIEQILNGRPVVAVMPTGAGKSLCYQLPALMLEGLTLVVSPLISLMKDQVRSLAEHGVEAAYLSSGMSKQEYGAAVYAARNNKCKLLYVSPERLQNEQFKAFASELQIALVVVDEVHCVVRWGESFRPAYLAIKPFLDGLPKAPVVAAFTATATPVVRREISKCLGLEQPLELVTGFDRSNLTFIVEKPMVKRRFLRSWLPEQNGCGIIYCATQKQTEEVCNDLNAWGYPAGRYHAGLTMEERQRNQNAFIKNELQVMVATNAFGMGIDKPDVRFVLHYTLPLDVEGYYQEAGRAGRDGLPAKCVLLFERRDIMQQRQLLEYSCEQRECSAEDKKLWLTNAYQRLRDIESYCFTRGCLRKYLLTYFGQETNDRCGNCSNCSGSN</sequence>
<dbReference type="PANTHER" id="PTHR13710">
    <property type="entry name" value="DNA HELICASE RECQ FAMILY MEMBER"/>
    <property type="match status" value="1"/>
</dbReference>
<name>A0A7X2XEE4_9FIRM</name>